<evidence type="ECO:0000313" key="1">
    <source>
        <dbReference type="EMBL" id="XHV10811.1"/>
    </source>
</evidence>
<name>A0AB74UNR9_9VIRU</name>
<proteinExistence type="predicted"/>
<gene>
    <name evidence="1" type="ORF">BL57_339</name>
</gene>
<accession>A0AB74UNR9</accession>
<reference evidence="1" key="1">
    <citation type="submission" date="2024-10" db="EMBL/GenBank/DDBJ databases">
        <title>Genetic diversity among independent isolates of the Dolichocephalovirinae subfamily.</title>
        <authorList>
            <person name="Ely B."/>
            <person name="Thomas Q."/>
            <person name="Mohammadi T."/>
        </authorList>
    </citation>
    <scope>NUCLEOTIDE SEQUENCE</scope>
</reference>
<dbReference type="EMBL" id="PQ287320">
    <property type="protein sequence ID" value="XHV10811.1"/>
    <property type="molecule type" value="Genomic_DNA"/>
</dbReference>
<organism evidence="1">
    <name type="scientific">Caulobacter phage BL57</name>
    <dbReference type="NCBI Taxonomy" id="3348355"/>
    <lineage>
        <taxon>Viruses</taxon>
    </lineage>
</organism>
<protein>
    <submittedName>
        <fullName evidence="1">Uncharacterized protein</fullName>
    </submittedName>
</protein>
<sequence>MTPKAFIDKLRLGAQKALARSKAWTPEEAIVLQTLVWAPANIKQRSDLYVAGTLRGMLALISTMKDRVAEEIKTLIWMAGEAVEIDAPVPDDQVNAALAALDKLHARAA</sequence>